<feature type="transmembrane region" description="Helical" evidence="1">
    <location>
        <begin position="29"/>
        <end position="47"/>
    </location>
</feature>
<feature type="transmembrane region" description="Helical" evidence="1">
    <location>
        <begin position="59"/>
        <end position="76"/>
    </location>
</feature>
<accession>A0AAV4PL72</accession>
<keyword evidence="3" id="KW-1185">Reference proteome</keyword>
<name>A0AAV4PL72_9ARAC</name>
<reference evidence="2 3" key="1">
    <citation type="submission" date="2021-06" db="EMBL/GenBank/DDBJ databases">
        <title>Caerostris darwini draft genome.</title>
        <authorList>
            <person name="Kono N."/>
            <person name="Arakawa K."/>
        </authorList>
    </citation>
    <scope>NUCLEOTIDE SEQUENCE [LARGE SCALE GENOMIC DNA]</scope>
</reference>
<keyword evidence="1" id="KW-1133">Transmembrane helix</keyword>
<feature type="transmembrane region" description="Helical" evidence="1">
    <location>
        <begin position="150"/>
        <end position="170"/>
    </location>
</feature>
<organism evidence="2 3">
    <name type="scientific">Caerostris darwini</name>
    <dbReference type="NCBI Taxonomy" id="1538125"/>
    <lineage>
        <taxon>Eukaryota</taxon>
        <taxon>Metazoa</taxon>
        <taxon>Ecdysozoa</taxon>
        <taxon>Arthropoda</taxon>
        <taxon>Chelicerata</taxon>
        <taxon>Arachnida</taxon>
        <taxon>Araneae</taxon>
        <taxon>Araneomorphae</taxon>
        <taxon>Entelegynae</taxon>
        <taxon>Araneoidea</taxon>
        <taxon>Araneidae</taxon>
        <taxon>Caerostris</taxon>
    </lineage>
</organism>
<dbReference type="Proteomes" id="UP001054837">
    <property type="component" value="Unassembled WGS sequence"/>
</dbReference>
<keyword evidence="1" id="KW-0812">Transmembrane</keyword>
<keyword evidence="1" id="KW-0472">Membrane</keyword>
<sequence>MEKITDLGEQLENLKKRVAFQESQNILKISKISVAVVIAVMCLVPAIRTLYYKLSSNDSFFKIIFLFAYGIKIASYPLNYLYLIDFTSHSVLVIAMVLSADNIQERVNHINLMFEPNSAMDFSKQYLDILKNRASLSLTGWGMFTVRKPLLLSLLAWLFTYAVIILQFFYTPSN</sequence>
<gene>
    <name evidence="2" type="primary">AVEN_163071_1</name>
    <name evidence="2" type="ORF">CDAR_77771</name>
</gene>
<evidence type="ECO:0000256" key="1">
    <source>
        <dbReference type="SAM" id="Phobius"/>
    </source>
</evidence>
<evidence type="ECO:0000313" key="2">
    <source>
        <dbReference type="EMBL" id="GIX97854.1"/>
    </source>
</evidence>
<protein>
    <submittedName>
        <fullName evidence="2">Uncharacterized protein</fullName>
    </submittedName>
</protein>
<dbReference type="AlphaFoldDB" id="A0AAV4PL72"/>
<evidence type="ECO:0000313" key="3">
    <source>
        <dbReference type="Proteomes" id="UP001054837"/>
    </source>
</evidence>
<comment type="caution">
    <text evidence="2">The sequence shown here is derived from an EMBL/GenBank/DDBJ whole genome shotgun (WGS) entry which is preliminary data.</text>
</comment>
<dbReference type="EMBL" id="BPLQ01003081">
    <property type="protein sequence ID" value="GIX97854.1"/>
    <property type="molecule type" value="Genomic_DNA"/>
</dbReference>
<proteinExistence type="predicted"/>